<evidence type="ECO:0000313" key="1">
    <source>
        <dbReference type="EMBL" id="GAA3957161.1"/>
    </source>
</evidence>
<proteinExistence type="predicted"/>
<gene>
    <name evidence="1" type="ORF">GCM10022246_08750</name>
</gene>
<dbReference type="EMBL" id="BAABAK010000003">
    <property type="protein sequence ID" value="GAA3957161.1"/>
    <property type="molecule type" value="Genomic_DNA"/>
</dbReference>
<sequence>MKIYLGLSLKIIKTKPSRIVLNRHKRFEDMGFIKNAIVGIALYEGIKYLTKKNALGISKLDQIKEQAPEWLDKAKEVTADIKDGRIPQV</sequence>
<accession>A0ABP7NZH7</accession>
<protein>
    <submittedName>
        <fullName evidence="1">Uncharacterized protein</fullName>
    </submittedName>
</protein>
<comment type="caution">
    <text evidence="1">The sequence shown here is derived from an EMBL/GenBank/DDBJ whole genome shotgun (WGS) entry which is preliminary data.</text>
</comment>
<keyword evidence="2" id="KW-1185">Reference proteome</keyword>
<dbReference type="Proteomes" id="UP001501081">
    <property type="component" value="Unassembled WGS sequence"/>
</dbReference>
<reference evidence="2" key="1">
    <citation type="journal article" date="2019" name="Int. J. Syst. Evol. Microbiol.">
        <title>The Global Catalogue of Microorganisms (GCM) 10K type strain sequencing project: providing services to taxonomists for standard genome sequencing and annotation.</title>
        <authorList>
            <consortium name="The Broad Institute Genomics Platform"/>
            <consortium name="The Broad Institute Genome Sequencing Center for Infectious Disease"/>
            <person name="Wu L."/>
            <person name="Ma J."/>
        </authorList>
    </citation>
    <scope>NUCLEOTIDE SEQUENCE [LARGE SCALE GENOMIC DNA]</scope>
    <source>
        <strain evidence="2">JCM 17338</strain>
    </source>
</reference>
<name>A0ABP7NZH7_9SPHI</name>
<evidence type="ECO:0000313" key="2">
    <source>
        <dbReference type="Proteomes" id="UP001501081"/>
    </source>
</evidence>
<organism evidence="1 2">
    <name type="scientific">Pedobacter ginsengiterrae</name>
    <dbReference type="NCBI Taxonomy" id="871696"/>
    <lineage>
        <taxon>Bacteria</taxon>
        <taxon>Pseudomonadati</taxon>
        <taxon>Bacteroidota</taxon>
        <taxon>Sphingobacteriia</taxon>
        <taxon>Sphingobacteriales</taxon>
        <taxon>Sphingobacteriaceae</taxon>
        <taxon>Pedobacter</taxon>
    </lineage>
</organism>